<dbReference type="Proteomes" id="UP000054007">
    <property type="component" value="Unassembled WGS sequence"/>
</dbReference>
<accession>A0A0D7BBV8</accession>
<name>A0A0D7BBV8_9AGAR</name>
<dbReference type="STRING" id="1314674.A0A0D7BBV8"/>
<reference evidence="8 9" key="1">
    <citation type="journal article" date="2015" name="Fungal Genet. Biol.">
        <title>Evolution of novel wood decay mechanisms in Agaricales revealed by the genome sequences of Fistulina hepatica and Cylindrobasidium torrendii.</title>
        <authorList>
            <person name="Floudas D."/>
            <person name="Held B.W."/>
            <person name="Riley R."/>
            <person name="Nagy L.G."/>
            <person name="Koehler G."/>
            <person name="Ransdell A.S."/>
            <person name="Younus H."/>
            <person name="Chow J."/>
            <person name="Chiniquy J."/>
            <person name="Lipzen A."/>
            <person name="Tritt A."/>
            <person name="Sun H."/>
            <person name="Haridas S."/>
            <person name="LaButti K."/>
            <person name="Ohm R.A."/>
            <person name="Kues U."/>
            <person name="Blanchette R.A."/>
            <person name="Grigoriev I.V."/>
            <person name="Minto R.E."/>
            <person name="Hibbett D.S."/>
        </authorList>
    </citation>
    <scope>NUCLEOTIDE SEQUENCE [LARGE SCALE GENOMIC DNA]</scope>
    <source>
        <strain evidence="8 9">FP15055 ss-10</strain>
    </source>
</reference>
<evidence type="ECO:0000256" key="6">
    <source>
        <dbReference type="PIRSR" id="PIRSR000097-3"/>
    </source>
</evidence>
<dbReference type="GO" id="GO:0016616">
    <property type="term" value="F:oxidoreductase activity, acting on the CH-OH group of donors, NAD or NADP as acceptor"/>
    <property type="evidence" value="ECO:0007669"/>
    <property type="project" value="UniProtKB-ARBA"/>
</dbReference>
<keyword evidence="9" id="KW-1185">Reference proteome</keyword>
<dbReference type="OrthoDB" id="416253at2759"/>
<proteinExistence type="inferred from homology"/>
<dbReference type="InterPro" id="IPR044494">
    <property type="entry name" value="AKR3C2/3"/>
</dbReference>
<comment type="similarity">
    <text evidence="1">Belongs to the aldo/keto reductase family.</text>
</comment>
<dbReference type="GO" id="GO:0016652">
    <property type="term" value="F:oxidoreductase activity, acting on NAD(P)H as acceptor"/>
    <property type="evidence" value="ECO:0007669"/>
    <property type="project" value="InterPro"/>
</dbReference>
<dbReference type="Pfam" id="PF00248">
    <property type="entry name" value="Aldo_ket_red"/>
    <property type="match status" value="1"/>
</dbReference>
<dbReference type="EMBL" id="KN880512">
    <property type="protein sequence ID" value="KIY68003.1"/>
    <property type="molecule type" value="Genomic_DNA"/>
</dbReference>
<sequence length="297" mass="32372">MSSLSYTLNDGNTIPWLGFGTGTALYGKDASSQVKAAIDHGITHLDGAQVYQNEKALGEGIKASGKPRESLFVTTKFGPNTKGPTPVIRDTLVESLSKLGLDYVDLFLIHQPYPLNERGELKKTWQELEAIQKEGLAKSIGVSNYRVVDLKELLEGATVVPAVNQIEFHPYVFDTAEEIYEFSKSKGIRIASYAGLAPITHVKGGPVDAPVNAAAERLSKETGKTVEPAHVLTKWLLQKGIIVVTTTSKPERITATLNVPNLPDLTAEELKAIDVEGAKLHRRIYMRHVFGEAKANV</sequence>
<dbReference type="FunFam" id="3.20.20.100:FF:000002">
    <property type="entry name" value="2,5-diketo-D-gluconic acid reductase A"/>
    <property type="match status" value="1"/>
</dbReference>
<evidence type="ECO:0000256" key="2">
    <source>
        <dbReference type="ARBA" id="ARBA00022857"/>
    </source>
</evidence>
<evidence type="ECO:0000259" key="7">
    <source>
        <dbReference type="Pfam" id="PF00248"/>
    </source>
</evidence>
<dbReference type="AlphaFoldDB" id="A0A0D7BBV8"/>
<organism evidence="8 9">
    <name type="scientific">Cylindrobasidium torrendii FP15055 ss-10</name>
    <dbReference type="NCBI Taxonomy" id="1314674"/>
    <lineage>
        <taxon>Eukaryota</taxon>
        <taxon>Fungi</taxon>
        <taxon>Dikarya</taxon>
        <taxon>Basidiomycota</taxon>
        <taxon>Agaricomycotina</taxon>
        <taxon>Agaricomycetes</taxon>
        <taxon>Agaricomycetidae</taxon>
        <taxon>Agaricales</taxon>
        <taxon>Marasmiineae</taxon>
        <taxon>Physalacriaceae</taxon>
        <taxon>Cylindrobasidium</taxon>
    </lineage>
</organism>
<dbReference type="SUPFAM" id="SSF51430">
    <property type="entry name" value="NAD(P)-linked oxidoreductase"/>
    <property type="match status" value="1"/>
</dbReference>
<dbReference type="PANTHER" id="PTHR43827">
    <property type="entry name" value="2,5-DIKETO-D-GLUCONIC ACID REDUCTASE"/>
    <property type="match status" value="1"/>
</dbReference>
<dbReference type="PIRSF" id="PIRSF000097">
    <property type="entry name" value="AKR"/>
    <property type="match status" value="1"/>
</dbReference>
<feature type="active site" description="Proton donor" evidence="4">
    <location>
        <position position="51"/>
    </location>
</feature>
<dbReference type="InterPro" id="IPR020471">
    <property type="entry name" value="AKR"/>
</dbReference>
<dbReference type="PROSITE" id="PS00062">
    <property type="entry name" value="ALDOKETO_REDUCTASE_2"/>
    <property type="match status" value="1"/>
</dbReference>
<keyword evidence="2" id="KW-0521">NADP</keyword>
<evidence type="ECO:0000256" key="3">
    <source>
        <dbReference type="ARBA" id="ARBA00023002"/>
    </source>
</evidence>
<evidence type="ECO:0000313" key="9">
    <source>
        <dbReference type="Proteomes" id="UP000054007"/>
    </source>
</evidence>
<dbReference type="Gene3D" id="3.20.20.100">
    <property type="entry name" value="NADP-dependent oxidoreductase domain"/>
    <property type="match status" value="1"/>
</dbReference>
<dbReference type="CDD" id="cd19120">
    <property type="entry name" value="AKR_AKR3C2-3"/>
    <property type="match status" value="1"/>
</dbReference>
<dbReference type="InterPro" id="IPR023210">
    <property type="entry name" value="NADP_OxRdtase_dom"/>
</dbReference>
<evidence type="ECO:0000256" key="4">
    <source>
        <dbReference type="PIRSR" id="PIRSR000097-1"/>
    </source>
</evidence>
<evidence type="ECO:0000256" key="5">
    <source>
        <dbReference type="PIRSR" id="PIRSR000097-2"/>
    </source>
</evidence>
<feature type="binding site" evidence="5">
    <location>
        <position position="110"/>
    </location>
    <ligand>
        <name>substrate</name>
    </ligand>
</feature>
<dbReference type="PRINTS" id="PR00069">
    <property type="entry name" value="ALDKETRDTASE"/>
</dbReference>
<evidence type="ECO:0000256" key="1">
    <source>
        <dbReference type="ARBA" id="ARBA00007905"/>
    </source>
</evidence>
<feature type="domain" description="NADP-dependent oxidoreductase" evidence="7">
    <location>
        <begin position="28"/>
        <end position="274"/>
    </location>
</feature>
<gene>
    <name evidence="8" type="ORF">CYLTODRAFT_431088</name>
</gene>
<protein>
    <submittedName>
        <fullName evidence="8">Aldo/keto reductase</fullName>
    </submittedName>
</protein>
<keyword evidence="3" id="KW-0560">Oxidoreductase</keyword>
<dbReference type="InterPro" id="IPR036812">
    <property type="entry name" value="NAD(P)_OxRdtase_dom_sf"/>
</dbReference>
<dbReference type="InterPro" id="IPR018170">
    <property type="entry name" value="Aldo/ket_reductase_CS"/>
</dbReference>
<dbReference type="PANTHER" id="PTHR43827:SF3">
    <property type="entry name" value="NADP-DEPENDENT OXIDOREDUCTASE DOMAIN-CONTAINING PROTEIN"/>
    <property type="match status" value="1"/>
</dbReference>
<feature type="site" description="Lowers pKa of active site Tyr" evidence="6">
    <location>
        <position position="76"/>
    </location>
</feature>
<evidence type="ECO:0000313" key="8">
    <source>
        <dbReference type="EMBL" id="KIY68003.1"/>
    </source>
</evidence>